<dbReference type="RefSeq" id="WP_102996936.1">
    <property type="nucleotide sequence ID" value="NZ_CP025938.1"/>
</dbReference>
<dbReference type="PANTHER" id="PTHR47360">
    <property type="entry name" value="MUREIN DD-ENDOPEPTIDASE MEPS/MUREIN LD-CARBOXYPEPTIDASE"/>
    <property type="match status" value="1"/>
</dbReference>
<evidence type="ECO:0000256" key="5">
    <source>
        <dbReference type="ARBA" id="ARBA00022807"/>
    </source>
</evidence>
<organism evidence="7 8">
    <name type="scientific">Pseudotamlana carrageenivorans</name>
    <dbReference type="NCBI Taxonomy" id="2069432"/>
    <lineage>
        <taxon>Bacteria</taxon>
        <taxon>Pseudomonadati</taxon>
        <taxon>Bacteroidota</taxon>
        <taxon>Flavobacteriia</taxon>
        <taxon>Flavobacteriales</taxon>
        <taxon>Flavobacteriaceae</taxon>
        <taxon>Pseudotamlana</taxon>
    </lineage>
</organism>
<accession>A0A2I7SMA9</accession>
<dbReference type="InterPro" id="IPR038765">
    <property type="entry name" value="Papain-like_cys_pep_sf"/>
</dbReference>
<dbReference type="GO" id="GO:0008234">
    <property type="term" value="F:cysteine-type peptidase activity"/>
    <property type="evidence" value="ECO:0007669"/>
    <property type="project" value="UniProtKB-KW"/>
</dbReference>
<evidence type="ECO:0000259" key="6">
    <source>
        <dbReference type="PROSITE" id="PS51935"/>
    </source>
</evidence>
<comment type="similarity">
    <text evidence="1">Belongs to the peptidase C40 family.</text>
</comment>
<dbReference type="GO" id="GO:0006508">
    <property type="term" value="P:proteolysis"/>
    <property type="evidence" value="ECO:0007669"/>
    <property type="project" value="UniProtKB-KW"/>
</dbReference>
<evidence type="ECO:0000256" key="3">
    <source>
        <dbReference type="ARBA" id="ARBA00022729"/>
    </source>
</evidence>
<evidence type="ECO:0000256" key="1">
    <source>
        <dbReference type="ARBA" id="ARBA00007074"/>
    </source>
</evidence>
<protein>
    <recommendedName>
        <fullName evidence="6">NlpC/P60 domain-containing protein</fullName>
    </recommendedName>
</protein>
<keyword evidence="4" id="KW-0378">Hydrolase</keyword>
<keyword evidence="3" id="KW-0732">Signal</keyword>
<evidence type="ECO:0000256" key="2">
    <source>
        <dbReference type="ARBA" id="ARBA00022670"/>
    </source>
</evidence>
<dbReference type="PROSITE" id="PS51935">
    <property type="entry name" value="NLPC_P60"/>
    <property type="match status" value="1"/>
</dbReference>
<gene>
    <name evidence="7" type="ORF">C1A40_17010</name>
</gene>
<dbReference type="AlphaFoldDB" id="A0A2I7SMA9"/>
<dbReference type="InterPro" id="IPR052062">
    <property type="entry name" value="Murein_DD/LD_carboxypeptidase"/>
</dbReference>
<dbReference type="OrthoDB" id="9807055at2"/>
<reference evidence="8" key="1">
    <citation type="submission" date="2018-01" db="EMBL/GenBank/DDBJ databases">
        <title>Complete genome of Tamlana sp. UJ94.</title>
        <authorList>
            <person name="Jung J."/>
            <person name="Chung D."/>
            <person name="Bae S.S."/>
            <person name="Baek K."/>
        </authorList>
    </citation>
    <scope>NUCLEOTIDE SEQUENCE [LARGE SCALE GENOMIC DNA]</scope>
    <source>
        <strain evidence="8">UJ94</strain>
    </source>
</reference>
<proteinExistence type="inferred from homology"/>
<evidence type="ECO:0000313" key="8">
    <source>
        <dbReference type="Proteomes" id="UP000236592"/>
    </source>
</evidence>
<dbReference type="PANTHER" id="PTHR47360:SF1">
    <property type="entry name" value="ENDOPEPTIDASE NLPC-RELATED"/>
    <property type="match status" value="1"/>
</dbReference>
<evidence type="ECO:0000313" key="7">
    <source>
        <dbReference type="EMBL" id="AUS07038.1"/>
    </source>
</evidence>
<evidence type="ECO:0000256" key="4">
    <source>
        <dbReference type="ARBA" id="ARBA00022801"/>
    </source>
</evidence>
<keyword evidence="5" id="KW-0788">Thiol protease</keyword>
<dbReference type="SUPFAM" id="SSF54001">
    <property type="entry name" value="Cysteine proteinases"/>
    <property type="match status" value="1"/>
</dbReference>
<dbReference type="EMBL" id="CP025938">
    <property type="protein sequence ID" value="AUS07038.1"/>
    <property type="molecule type" value="Genomic_DNA"/>
</dbReference>
<name>A0A2I7SMA9_9FLAO</name>
<feature type="domain" description="NlpC/P60" evidence="6">
    <location>
        <begin position="63"/>
        <end position="195"/>
    </location>
</feature>
<keyword evidence="8" id="KW-1185">Reference proteome</keyword>
<keyword evidence="2" id="KW-0645">Protease</keyword>
<dbReference type="Pfam" id="PF00877">
    <property type="entry name" value="NLPC_P60"/>
    <property type="match status" value="1"/>
</dbReference>
<dbReference type="Gene3D" id="3.90.1720.10">
    <property type="entry name" value="endopeptidase domain like (from Nostoc punctiforme)"/>
    <property type="match status" value="1"/>
</dbReference>
<dbReference type="KEGG" id="taj:C1A40_17010"/>
<sequence length="198" mass="22815">MIRICAKLIVGILFLYLPLSCKSSKTTNNNDDIVVTYKPIIPEKTFLPVQIEYAKILNTVPDSLQNVKLYQFIDEWKDTKYLLGGETKDGIDCSSFSQLLYMVVFEKYIERTAHKQFESEYISKFRGKEFLEEGDLLFFNREGEQTISHVGVYLMNNKFVNATSYKGKSGIAGVKICDITEPFWEKRYVAGGKRNDLQ</sequence>
<dbReference type="Proteomes" id="UP000236592">
    <property type="component" value="Chromosome"/>
</dbReference>
<dbReference type="InterPro" id="IPR000064">
    <property type="entry name" value="NLP_P60_dom"/>
</dbReference>